<dbReference type="SUPFAM" id="SSF46565">
    <property type="entry name" value="Chaperone J-domain"/>
    <property type="match status" value="1"/>
</dbReference>
<dbReference type="EMBL" id="WVTD01000001">
    <property type="protein sequence ID" value="MYL96241.1"/>
    <property type="molecule type" value="Genomic_DNA"/>
</dbReference>
<evidence type="ECO:0000259" key="1">
    <source>
        <dbReference type="SMART" id="SM00271"/>
    </source>
</evidence>
<organism evidence="2 3">
    <name type="scientific">Novosphingobium silvae</name>
    <dbReference type="NCBI Taxonomy" id="2692619"/>
    <lineage>
        <taxon>Bacteria</taxon>
        <taxon>Pseudomonadati</taxon>
        <taxon>Pseudomonadota</taxon>
        <taxon>Alphaproteobacteria</taxon>
        <taxon>Sphingomonadales</taxon>
        <taxon>Sphingomonadaceae</taxon>
        <taxon>Novosphingobium</taxon>
    </lineage>
</organism>
<dbReference type="CDD" id="cd06257">
    <property type="entry name" value="DnaJ"/>
    <property type="match status" value="1"/>
</dbReference>
<evidence type="ECO:0000313" key="3">
    <source>
        <dbReference type="Proteomes" id="UP000465810"/>
    </source>
</evidence>
<dbReference type="InterPro" id="IPR001623">
    <property type="entry name" value="DnaJ_domain"/>
</dbReference>
<dbReference type="SMART" id="SM00271">
    <property type="entry name" value="DnaJ"/>
    <property type="match status" value="1"/>
</dbReference>
<evidence type="ECO:0000313" key="2">
    <source>
        <dbReference type="EMBL" id="MYL96241.1"/>
    </source>
</evidence>
<proteinExistence type="predicted"/>
<keyword evidence="3" id="KW-1185">Reference proteome</keyword>
<dbReference type="AlphaFoldDB" id="A0A7X4GDH1"/>
<gene>
    <name evidence="2" type="ORF">GR702_00440</name>
</gene>
<comment type="caution">
    <text evidence="2">The sequence shown here is derived from an EMBL/GenBank/DDBJ whole genome shotgun (WGS) entry which is preliminary data.</text>
</comment>
<dbReference type="RefSeq" id="WP_160983989.1">
    <property type="nucleotide sequence ID" value="NZ_WVTD01000001.1"/>
</dbReference>
<protein>
    <submittedName>
        <fullName evidence="2">Molecular chaperone DnaJ</fullName>
    </submittedName>
</protein>
<dbReference type="InterPro" id="IPR036869">
    <property type="entry name" value="J_dom_sf"/>
</dbReference>
<reference evidence="2 3" key="1">
    <citation type="submission" date="2019-12" db="EMBL/GenBank/DDBJ databases">
        <authorList>
            <person name="Feng G."/>
            <person name="Zhu H."/>
        </authorList>
    </citation>
    <scope>NUCLEOTIDE SEQUENCE [LARGE SCALE GENOMIC DNA]</scope>
    <source>
        <strain evidence="2 3">FGD1</strain>
    </source>
</reference>
<name>A0A7X4GDH1_9SPHN</name>
<dbReference type="Proteomes" id="UP000465810">
    <property type="component" value="Unassembled WGS sequence"/>
</dbReference>
<dbReference type="Gene3D" id="1.10.287.110">
    <property type="entry name" value="DnaJ domain"/>
    <property type="match status" value="1"/>
</dbReference>
<accession>A0A7X4GDH1</accession>
<sequence>MVKLLWLVALACIAWRLYSGRWPWQAKTPRSALSFEAARARALLGIEAGASRREIVEAHRRRVALVHPDRGGSSEQVHEANAARDVLLAQLPAEV</sequence>
<feature type="domain" description="J" evidence="1">
    <location>
        <begin position="38"/>
        <end position="92"/>
    </location>
</feature>